<dbReference type="AlphaFoldDB" id="A0A918JXP1"/>
<sequence length="367" mass="41567">MKQNIIYSILFTLLLLGIKGKAQEKNATKVILITLDGLRWQELYSGADSLLVTNKTYVKDTTKLKSNFWRSNPKDRREALLPFFWNEISKMGQLHGNRNLGSKVDLTNTMWFSYPGYNEILTGVADDKNIHSNDKINNPNKTILEIINDVPEYKGKVAAFGSWDVFPFIINEERSQVPVNAGFEASKGANLSEREVFLNQLQEQIPSPWSSVRLDAFTHHYALEHMKKSHPELVYIAYGETDDFAHDGDYEAYLNAAHNTDNLIKELWEFTQQDSFYKDNTVFIISTDHGRGTKPLDTWKSHGKKVKGAGQVWIVAFGKGITTMGEVNIEEQLYSNQIAATVSAIIGKKHPVEKVGKTIDVIVPLKK</sequence>
<evidence type="ECO:0000313" key="3">
    <source>
        <dbReference type="Proteomes" id="UP000601108"/>
    </source>
</evidence>
<dbReference type="GO" id="GO:0003824">
    <property type="term" value="F:catalytic activity"/>
    <property type="evidence" value="ECO:0007669"/>
    <property type="project" value="InterPro"/>
</dbReference>
<evidence type="ECO:0000313" key="2">
    <source>
        <dbReference type="EMBL" id="GGX24313.1"/>
    </source>
</evidence>
<dbReference type="EMBL" id="BMWS01000018">
    <property type="protein sequence ID" value="GGX24313.1"/>
    <property type="molecule type" value="Genomic_DNA"/>
</dbReference>
<evidence type="ECO:0000259" key="1">
    <source>
        <dbReference type="Pfam" id="PF01676"/>
    </source>
</evidence>
<accession>A0A918JXP1</accession>
<dbReference type="InterPro" id="IPR017850">
    <property type="entry name" value="Alkaline_phosphatase_core_sf"/>
</dbReference>
<name>A0A918JXP1_9FLAO</name>
<proteinExistence type="predicted"/>
<comment type="caution">
    <text evidence="2">The sequence shown here is derived from an EMBL/GenBank/DDBJ whole genome shotgun (WGS) entry which is preliminary data.</text>
</comment>
<organism evidence="2 3">
    <name type="scientific">Aquimarina muelleri</name>
    <dbReference type="NCBI Taxonomy" id="279356"/>
    <lineage>
        <taxon>Bacteria</taxon>
        <taxon>Pseudomonadati</taxon>
        <taxon>Bacteroidota</taxon>
        <taxon>Flavobacteriia</taxon>
        <taxon>Flavobacteriales</taxon>
        <taxon>Flavobacteriaceae</taxon>
        <taxon>Aquimarina</taxon>
    </lineage>
</organism>
<dbReference type="RefSeq" id="WP_027412277.1">
    <property type="nucleotide sequence ID" value="NZ_BMWS01000018.1"/>
</dbReference>
<protein>
    <recommendedName>
        <fullName evidence="1">Metalloenzyme domain-containing protein</fullName>
    </recommendedName>
</protein>
<dbReference type="Pfam" id="PF01676">
    <property type="entry name" value="Metalloenzyme"/>
    <property type="match status" value="1"/>
</dbReference>
<dbReference type="Proteomes" id="UP000601108">
    <property type="component" value="Unassembled WGS sequence"/>
</dbReference>
<reference evidence="2 3" key="1">
    <citation type="journal article" date="2014" name="Int. J. Syst. Evol. Microbiol.">
        <title>Complete genome sequence of Corynebacterium casei LMG S-19264T (=DSM 44701T), isolated from a smear-ripened cheese.</title>
        <authorList>
            <consortium name="US DOE Joint Genome Institute (JGI-PGF)"/>
            <person name="Walter F."/>
            <person name="Albersmeier A."/>
            <person name="Kalinowski J."/>
            <person name="Ruckert C."/>
        </authorList>
    </citation>
    <scope>NUCLEOTIDE SEQUENCE [LARGE SCALE GENOMIC DNA]</scope>
    <source>
        <strain evidence="2 3">KCTC 12285</strain>
    </source>
</reference>
<keyword evidence="3" id="KW-1185">Reference proteome</keyword>
<dbReference type="SUPFAM" id="SSF53649">
    <property type="entry name" value="Alkaline phosphatase-like"/>
    <property type="match status" value="1"/>
</dbReference>
<dbReference type="Gene3D" id="3.40.720.10">
    <property type="entry name" value="Alkaline Phosphatase, subunit A"/>
    <property type="match status" value="1"/>
</dbReference>
<dbReference type="GO" id="GO:0046872">
    <property type="term" value="F:metal ion binding"/>
    <property type="evidence" value="ECO:0007669"/>
    <property type="project" value="InterPro"/>
</dbReference>
<feature type="domain" description="Metalloenzyme" evidence="1">
    <location>
        <begin position="221"/>
        <end position="297"/>
    </location>
</feature>
<dbReference type="InterPro" id="IPR006124">
    <property type="entry name" value="Metalloenzyme"/>
</dbReference>
<gene>
    <name evidence="2" type="ORF">GCM10007384_26880</name>
</gene>